<name>A0A8T2R2J2_CERRI</name>
<gene>
    <name evidence="11" type="ORF">KP509_30G028400</name>
</gene>
<evidence type="ECO:0000256" key="10">
    <source>
        <dbReference type="SAM" id="Phobius"/>
    </source>
</evidence>
<feature type="compositionally biased region" description="Basic and acidic residues" evidence="9">
    <location>
        <begin position="493"/>
        <end position="547"/>
    </location>
</feature>
<feature type="compositionally biased region" description="Basic and acidic residues" evidence="9">
    <location>
        <begin position="452"/>
        <end position="466"/>
    </location>
</feature>
<comment type="caution">
    <text evidence="11">The sequence shown here is derived from an EMBL/GenBank/DDBJ whole genome shotgun (WGS) entry which is preliminary data.</text>
</comment>
<feature type="compositionally biased region" description="Polar residues" evidence="9">
    <location>
        <begin position="482"/>
        <end position="492"/>
    </location>
</feature>
<evidence type="ECO:0000256" key="5">
    <source>
        <dbReference type="ARBA" id="ARBA00023054"/>
    </source>
</evidence>
<dbReference type="InterPro" id="IPR055282">
    <property type="entry name" value="PPI1-4"/>
</dbReference>
<evidence type="ECO:0000256" key="1">
    <source>
        <dbReference type="ARBA" id="ARBA00004162"/>
    </source>
</evidence>
<feature type="coiled-coil region" evidence="8">
    <location>
        <begin position="256"/>
        <end position="328"/>
    </location>
</feature>
<dbReference type="EMBL" id="CM035435">
    <property type="protein sequence ID" value="KAH7290014.1"/>
    <property type="molecule type" value="Genomic_DNA"/>
</dbReference>
<evidence type="ECO:0000313" key="12">
    <source>
        <dbReference type="Proteomes" id="UP000825935"/>
    </source>
</evidence>
<keyword evidence="3 10" id="KW-0812">Transmembrane</keyword>
<dbReference type="OMA" id="RESTYEH"/>
<accession>A0A8T2R2J2</accession>
<evidence type="ECO:0000256" key="8">
    <source>
        <dbReference type="SAM" id="Coils"/>
    </source>
</evidence>
<dbReference type="Proteomes" id="UP000825935">
    <property type="component" value="Chromosome 30"/>
</dbReference>
<dbReference type="PANTHER" id="PTHR32219">
    <property type="entry name" value="RNA-BINDING PROTEIN YLMH-RELATED"/>
    <property type="match status" value="1"/>
</dbReference>
<dbReference type="EMBL" id="CM035435">
    <property type="protein sequence ID" value="KAH7290011.1"/>
    <property type="molecule type" value="Genomic_DNA"/>
</dbReference>
<dbReference type="EMBL" id="CM035435">
    <property type="protein sequence ID" value="KAH7290010.1"/>
    <property type="molecule type" value="Genomic_DNA"/>
</dbReference>
<comment type="similarity">
    <text evidence="7">Belongs to the plant Proton pump-interactor protein family.</text>
</comment>
<dbReference type="EMBL" id="CM035435">
    <property type="protein sequence ID" value="KAH7290013.1"/>
    <property type="molecule type" value="Genomic_DNA"/>
</dbReference>
<feature type="coiled-coil region" evidence="8">
    <location>
        <begin position="111"/>
        <end position="142"/>
    </location>
</feature>
<feature type="compositionally biased region" description="Basic and acidic residues" evidence="9">
    <location>
        <begin position="570"/>
        <end position="579"/>
    </location>
</feature>
<organism evidence="11 12">
    <name type="scientific">Ceratopteris richardii</name>
    <name type="common">Triangle waterfern</name>
    <dbReference type="NCBI Taxonomy" id="49495"/>
    <lineage>
        <taxon>Eukaryota</taxon>
        <taxon>Viridiplantae</taxon>
        <taxon>Streptophyta</taxon>
        <taxon>Embryophyta</taxon>
        <taxon>Tracheophyta</taxon>
        <taxon>Polypodiopsida</taxon>
        <taxon>Polypodiidae</taxon>
        <taxon>Polypodiales</taxon>
        <taxon>Pteridineae</taxon>
        <taxon>Pteridaceae</taxon>
        <taxon>Parkerioideae</taxon>
        <taxon>Ceratopteris</taxon>
    </lineage>
</organism>
<dbReference type="PANTHER" id="PTHR32219:SF3">
    <property type="entry name" value="CALPONIN-LIKE DOMAIN PROTEIN"/>
    <property type="match status" value="1"/>
</dbReference>
<evidence type="ECO:0000256" key="6">
    <source>
        <dbReference type="ARBA" id="ARBA00023136"/>
    </source>
</evidence>
<evidence type="ECO:0000256" key="9">
    <source>
        <dbReference type="SAM" id="MobiDB-lite"/>
    </source>
</evidence>
<evidence type="ECO:0000313" key="11">
    <source>
        <dbReference type="EMBL" id="KAH7290014.1"/>
    </source>
</evidence>
<keyword evidence="12" id="KW-1185">Reference proteome</keyword>
<keyword evidence="4 10" id="KW-1133">Transmembrane helix</keyword>
<dbReference type="GO" id="GO:0005886">
    <property type="term" value="C:plasma membrane"/>
    <property type="evidence" value="ECO:0007669"/>
    <property type="project" value="UniProtKB-SubCell"/>
</dbReference>
<keyword evidence="5 8" id="KW-0175">Coiled coil</keyword>
<feature type="compositionally biased region" description="Polar residues" evidence="9">
    <location>
        <begin position="553"/>
        <end position="562"/>
    </location>
</feature>
<feature type="region of interest" description="Disordered" evidence="9">
    <location>
        <begin position="446"/>
        <end position="596"/>
    </location>
</feature>
<evidence type="ECO:0000256" key="4">
    <source>
        <dbReference type="ARBA" id="ARBA00022989"/>
    </source>
</evidence>
<dbReference type="EMBL" id="CM035435">
    <property type="protein sequence ID" value="KAH7290012.1"/>
    <property type="molecule type" value="Genomic_DNA"/>
</dbReference>
<evidence type="ECO:0000256" key="2">
    <source>
        <dbReference type="ARBA" id="ARBA00022475"/>
    </source>
</evidence>
<keyword evidence="6 10" id="KW-0472">Membrane</keyword>
<reference evidence="11" key="1">
    <citation type="submission" date="2021-08" db="EMBL/GenBank/DDBJ databases">
        <title>WGS assembly of Ceratopteris richardii.</title>
        <authorList>
            <person name="Marchant D.B."/>
            <person name="Chen G."/>
            <person name="Jenkins J."/>
            <person name="Shu S."/>
            <person name="Leebens-Mack J."/>
            <person name="Grimwood J."/>
            <person name="Schmutz J."/>
            <person name="Soltis P."/>
            <person name="Soltis D."/>
            <person name="Chen Z.-H."/>
        </authorList>
    </citation>
    <scope>NUCLEOTIDE SEQUENCE</scope>
    <source>
        <strain evidence="11">Whitten #5841</strain>
        <tissue evidence="11">Leaf</tissue>
    </source>
</reference>
<protein>
    <recommendedName>
        <fullName evidence="13">Proton pump-interactor 1</fullName>
    </recommendedName>
</protein>
<keyword evidence="2" id="KW-1003">Cell membrane</keyword>
<dbReference type="OrthoDB" id="2195113at2759"/>
<proteinExistence type="inferred from homology"/>
<dbReference type="EMBL" id="CM035435">
    <property type="protein sequence ID" value="KAH7290009.1"/>
    <property type="molecule type" value="Genomic_DNA"/>
</dbReference>
<dbReference type="AlphaFoldDB" id="A0A8T2R2J2"/>
<comment type="subcellular location">
    <subcellularLocation>
        <location evidence="1">Cell membrane</location>
        <topology evidence="1">Single-pass membrane protein</topology>
    </subcellularLocation>
</comment>
<evidence type="ECO:0000256" key="3">
    <source>
        <dbReference type="ARBA" id="ARBA00022692"/>
    </source>
</evidence>
<feature type="transmembrane region" description="Helical" evidence="10">
    <location>
        <begin position="630"/>
        <end position="651"/>
    </location>
</feature>
<dbReference type="EMBL" id="CM035435">
    <property type="protein sequence ID" value="KAH7290015.1"/>
    <property type="molecule type" value="Genomic_DNA"/>
</dbReference>
<evidence type="ECO:0008006" key="13">
    <source>
        <dbReference type="Google" id="ProtNLM"/>
    </source>
</evidence>
<evidence type="ECO:0000256" key="7">
    <source>
        <dbReference type="ARBA" id="ARBA00038080"/>
    </source>
</evidence>
<sequence>MGSENVANGAAADVDVASTESNLYQGGAIDNGAEMNVEKSNAHEAKARFVDGPNAEVESGWVLASSAEGNGSGWISADGAPVTLPPAVASQPWPSSQQRTFYLVRIPRSVDEKLRNEIKLAEARVEQNIKKREAQKAALQATKSKKFELLEKLKPIREKERACWEALQDKRTELEPISAALKDYRSAQSKGQDICSSEEELNDKIAEIQFRIQHESIPLKEEKLLLREIKQLESTRTQVCANSQMQAELMENLGPKEQIQDQAKFIRQDLDSLRKEHRLARAEYDAIDKEISKLNVAIEELQQHYKKADDAQREAFTLMKELRSKENLKNDGFYQNRRDAQNARDLASQKKVKEVEVLCTKQVEDFMHIWNMDSKFRSEYLKSNERSTVRRLETLDGRALGPGEKSPVLSEDILPLKLNDTKHVAETPAAEAPKITNSSVSGVELSNGSIFKEPKQGKPSSLHEKEDENETAGSRDVKLKSKQINTSENIIESETHAAEQKEKVRQEQIAKAKEAEERKRRRSEKQESRALARAKKDAERKEKEREKKAQKKSGASGTNTIPESVEEFSDEKTEADVRPEAAGSDEATTLVNPVRDRKVVATRRKLPVKDAKPVKPVLSKRSLKKKSWPAPLWAIASILVLVLLVAVLIFMKL</sequence>